<dbReference type="Proteomes" id="UP000256269">
    <property type="component" value="Unassembled WGS sequence"/>
</dbReference>
<dbReference type="OrthoDB" id="4559434at2"/>
<dbReference type="EMBL" id="QUNO01000004">
    <property type="protein sequence ID" value="REH50119.1"/>
    <property type="molecule type" value="Genomic_DNA"/>
</dbReference>
<evidence type="ECO:0000313" key="1">
    <source>
        <dbReference type="EMBL" id="REH50119.1"/>
    </source>
</evidence>
<name>A0A3E0HUM0_9PSEU</name>
<gene>
    <name evidence="1" type="ORF">BCF44_104392</name>
</gene>
<dbReference type="AlphaFoldDB" id="A0A3E0HUM0"/>
<evidence type="ECO:0000313" key="2">
    <source>
        <dbReference type="Proteomes" id="UP000256269"/>
    </source>
</evidence>
<protein>
    <submittedName>
        <fullName evidence="1">Uncharacterized protein</fullName>
    </submittedName>
</protein>
<organism evidence="1 2">
    <name type="scientific">Kutzneria buriramensis</name>
    <dbReference type="NCBI Taxonomy" id="1045776"/>
    <lineage>
        <taxon>Bacteria</taxon>
        <taxon>Bacillati</taxon>
        <taxon>Actinomycetota</taxon>
        <taxon>Actinomycetes</taxon>
        <taxon>Pseudonocardiales</taxon>
        <taxon>Pseudonocardiaceae</taxon>
        <taxon>Kutzneria</taxon>
    </lineage>
</organism>
<reference evidence="1 2" key="1">
    <citation type="submission" date="2018-08" db="EMBL/GenBank/DDBJ databases">
        <title>Genomic Encyclopedia of Archaeal and Bacterial Type Strains, Phase II (KMG-II): from individual species to whole genera.</title>
        <authorList>
            <person name="Goeker M."/>
        </authorList>
    </citation>
    <scope>NUCLEOTIDE SEQUENCE [LARGE SCALE GENOMIC DNA]</scope>
    <source>
        <strain evidence="1 2">DSM 45791</strain>
    </source>
</reference>
<accession>A0A3E0HUM0</accession>
<comment type="caution">
    <text evidence="1">The sequence shown here is derived from an EMBL/GenBank/DDBJ whole genome shotgun (WGS) entry which is preliminary data.</text>
</comment>
<dbReference type="RefSeq" id="WP_116174638.1">
    <property type="nucleotide sequence ID" value="NZ_CP144375.1"/>
</dbReference>
<keyword evidence="2" id="KW-1185">Reference proteome</keyword>
<sequence length="85" mass="9671">MNREELKEATAEIGIENTLVAIKGYAEYAWCVVEADDGAWEVFWGERGNKNELERFSSEYQACNYLLGRLTYSQILAGLSWVDAN</sequence>
<proteinExistence type="predicted"/>